<evidence type="ECO:0000313" key="3">
    <source>
        <dbReference type="Proteomes" id="UP000789570"/>
    </source>
</evidence>
<dbReference type="Proteomes" id="UP000789570">
    <property type="component" value="Unassembled WGS sequence"/>
</dbReference>
<protein>
    <submittedName>
        <fullName evidence="2">1015_t:CDS:1</fullName>
    </submittedName>
</protein>
<proteinExistence type="predicted"/>
<keyword evidence="1" id="KW-0812">Transmembrane</keyword>
<gene>
    <name evidence="2" type="ORF">FCALED_LOCUS2387</name>
</gene>
<keyword evidence="1" id="KW-1133">Transmembrane helix</keyword>
<organism evidence="2 3">
    <name type="scientific">Funneliformis caledonium</name>
    <dbReference type="NCBI Taxonomy" id="1117310"/>
    <lineage>
        <taxon>Eukaryota</taxon>
        <taxon>Fungi</taxon>
        <taxon>Fungi incertae sedis</taxon>
        <taxon>Mucoromycota</taxon>
        <taxon>Glomeromycotina</taxon>
        <taxon>Glomeromycetes</taxon>
        <taxon>Glomerales</taxon>
        <taxon>Glomeraceae</taxon>
        <taxon>Funneliformis</taxon>
    </lineage>
</organism>
<sequence length="91" mass="10741">MTVENKHLKNVRQTSYLTNCRKLQIAVEILACACENFINELFEDKELKDQIIYIVHIIFTYITFYKAIISSKYLYYIGLGLTQEQSVVIQR</sequence>
<dbReference type="EMBL" id="CAJVPQ010000357">
    <property type="protein sequence ID" value="CAG8474386.1"/>
    <property type="molecule type" value="Genomic_DNA"/>
</dbReference>
<reference evidence="2" key="1">
    <citation type="submission" date="2021-06" db="EMBL/GenBank/DDBJ databases">
        <authorList>
            <person name="Kallberg Y."/>
            <person name="Tangrot J."/>
            <person name="Rosling A."/>
        </authorList>
    </citation>
    <scope>NUCLEOTIDE SEQUENCE</scope>
    <source>
        <strain evidence="2">UK204</strain>
    </source>
</reference>
<evidence type="ECO:0000313" key="2">
    <source>
        <dbReference type="EMBL" id="CAG8474386.1"/>
    </source>
</evidence>
<comment type="caution">
    <text evidence="2">The sequence shown here is derived from an EMBL/GenBank/DDBJ whole genome shotgun (WGS) entry which is preliminary data.</text>
</comment>
<name>A0A9N8Z7I1_9GLOM</name>
<dbReference type="AlphaFoldDB" id="A0A9N8Z7I1"/>
<evidence type="ECO:0000256" key="1">
    <source>
        <dbReference type="SAM" id="Phobius"/>
    </source>
</evidence>
<keyword evidence="3" id="KW-1185">Reference proteome</keyword>
<accession>A0A9N8Z7I1</accession>
<keyword evidence="1" id="KW-0472">Membrane</keyword>
<feature type="transmembrane region" description="Helical" evidence="1">
    <location>
        <begin position="51"/>
        <end position="69"/>
    </location>
</feature>